<evidence type="ECO:0000313" key="3">
    <source>
        <dbReference type="EMBL" id="VDP23274.1"/>
    </source>
</evidence>
<dbReference type="AlphaFoldDB" id="A0A183MMC9"/>
<feature type="transmembrane region" description="Helical" evidence="2">
    <location>
        <begin position="802"/>
        <end position="828"/>
    </location>
</feature>
<organism evidence="3 4">
    <name type="scientific">Schistosoma margrebowiei</name>
    <dbReference type="NCBI Taxonomy" id="48269"/>
    <lineage>
        <taxon>Eukaryota</taxon>
        <taxon>Metazoa</taxon>
        <taxon>Spiralia</taxon>
        <taxon>Lophotrochozoa</taxon>
        <taxon>Platyhelminthes</taxon>
        <taxon>Trematoda</taxon>
        <taxon>Digenea</taxon>
        <taxon>Strigeidida</taxon>
        <taxon>Schistosomatoidea</taxon>
        <taxon>Schistosomatidae</taxon>
        <taxon>Schistosoma</taxon>
    </lineage>
</organism>
<accession>A0A183MMC9</accession>
<evidence type="ECO:0000256" key="2">
    <source>
        <dbReference type="SAM" id="Phobius"/>
    </source>
</evidence>
<feature type="region of interest" description="Disordered" evidence="1">
    <location>
        <begin position="313"/>
        <end position="336"/>
    </location>
</feature>
<sequence length="865" mass="99496">MNKINRKHKDFSLPLWNDEITDEELLILSTDYNKKQLCWTLTPNQPTMISSLNYHKLNENVKYLNDTGNIPNYPVIYESGNFKDTPNGNTKNISSQLIKDNFITENTVNSFIQPLNSWHNLSSTFHPFVSVSNTNNICKTSIQNSTRAQFPNLCVQPMKDVDSSFTPNLSTQSFIKHYPVSNEKPYITPNDSFIENSMSFPFMPKMVTTSNDAIKGCHKDFYKNSMNQKPLCTGCTSSFNSQSIRPLIPNYISTNIPRDSDNKHDDNRSLFTSHISQDGSYFTGCLSKNSMDHQSSVKGLYDDSNTLNQTQHSRLLDRHTTPQSNSYPLSQTNNYPSLSTFKTASRDFSYTLPSTNNDFNHPIFITPENPSEKCYMEEQNDIHPKLGHQTNFSTLSSSSLCNQYKKCKDKTDSLPPILFEEKLNSNEMTINNQPITYHHVKSPDFKPIDYSKLFSYSCQQNPFVLNKHELNESKLSSTNFNCPTNSKFSNDDPKKLDDQNLQNLEMNTIKNSQPSEKFSRKPSPAVVGVSDLLIKSDAELSSIFEKVKNEQQSNCSISDSQGVLNQTIGNDDSSSDKNIRNGAANSNSYHDDLSPARRRFFPQYLSRDVKLNNSTGIYCQNNDDMEEKRSFYDYGCDDEEDDDKLDDDEENDDNNYPCQDDIHVQSKKFYNDQNLTYSKYVDKNNSSVIQRIRDLELQNQSYRWKDDCSHSTDKYNSSSKNTNKNLTNYSINNTNNERQLARNEIRTDNINNDKEVLSSYECEDNDVPYIDSDSLVLEYTHLKDFLPRIADLEEITLSSSEYILFLLCNVLYFIFSNIFFRCLIILLHGLFVNSLNAFDLFDFITIVLLNYVLCSAEFHVHHRQS</sequence>
<feature type="compositionally biased region" description="Polar residues" evidence="1">
    <location>
        <begin position="321"/>
        <end position="336"/>
    </location>
</feature>
<dbReference type="EMBL" id="UZAI01017314">
    <property type="protein sequence ID" value="VDP23274.1"/>
    <property type="molecule type" value="Genomic_DNA"/>
</dbReference>
<gene>
    <name evidence="3" type="ORF">SMRZ_LOCUS17204</name>
</gene>
<evidence type="ECO:0000313" key="4">
    <source>
        <dbReference type="Proteomes" id="UP000277204"/>
    </source>
</evidence>
<feature type="transmembrane region" description="Helical" evidence="2">
    <location>
        <begin position="840"/>
        <end position="860"/>
    </location>
</feature>
<feature type="compositionally biased region" description="Polar residues" evidence="1">
    <location>
        <begin position="554"/>
        <end position="572"/>
    </location>
</feature>
<name>A0A183MMC9_9TREM</name>
<keyword evidence="2" id="KW-1133">Transmembrane helix</keyword>
<proteinExistence type="predicted"/>
<feature type="region of interest" description="Disordered" evidence="1">
    <location>
        <begin position="708"/>
        <end position="731"/>
    </location>
</feature>
<feature type="region of interest" description="Disordered" evidence="1">
    <location>
        <begin position="633"/>
        <end position="660"/>
    </location>
</feature>
<feature type="region of interest" description="Disordered" evidence="1">
    <location>
        <begin position="554"/>
        <end position="595"/>
    </location>
</feature>
<keyword evidence="2" id="KW-0812">Transmembrane</keyword>
<evidence type="ECO:0000256" key="1">
    <source>
        <dbReference type="SAM" id="MobiDB-lite"/>
    </source>
</evidence>
<protein>
    <submittedName>
        <fullName evidence="3">Uncharacterized protein</fullName>
    </submittedName>
</protein>
<keyword evidence="2" id="KW-0472">Membrane</keyword>
<feature type="compositionally biased region" description="Acidic residues" evidence="1">
    <location>
        <begin position="635"/>
        <end position="653"/>
    </location>
</feature>
<keyword evidence="4" id="KW-1185">Reference proteome</keyword>
<reference evidence="3 4" key="1">
    <citation type="submission" date="2018-11" db="EMBL/GenBank/DDBJ databases">
        <authorList>
            <consortium name="Pathogen Informatics"/>
        </authorList>
    </citation>
    <scope>NUCLEOTIDE SEQUENCE [LARGE SCALE GENOMIC DNA]</scope>
    <source>
        <strain evidence="3 4">Zambia</strain>
    </source>
</reference>
<dbReference type="Proteomes" id="UP000277204">
    <property type="component" value="Unassembled WGS sequence"/>
</dbReference>
<feature type="compositionally biased region" description="Low complexity" evidence="1">
    <location>
        <begin position="714"/>
        <end position="731"/>
    </location>
</feature>